<organism evidence="3 4">
    <name type="scientific">Pachysolen tannophilus NRRL Y-2460</name>
    <dbReference type="NCBI Taxonomy" id="669874"/>
    <lineage>
        <taxon>Eukaryota</taxon>
        <taxon>Fungi</taxon>
        <taxon>Dikarya</taxon>
        <taxon>Ascomycota</taxon>
        <taxon>Saccharomycotina</taxon>
        <taxon>Pichiomycetes</taxon>
        <taxon>Pachysolenaceae</taxon>
        <taxon>Pachysolen</taxon>
    </lineage>
</organism>
<feature type="region of interest" description="Disordered" evidence="1">
    <location>
        <begin position="1004"/>
        <end position="1029"/>
    </location>
</feature>
<feature type="compositionally biased region" description="Low complexity" evidence="1">
    <location>
        <begin position="396"/>
        <end position="421"/>
    </location>
</feature>
<dbReference type="Proteomes" id="UP000094236">
    <property type="component" value="Unassembled WGS sequence"/>
</dbReference>
<accession>A0A1E4TR69</accession>
<feature type="domain" description="DUF3020" evidence="2">
    <location>
        <begin position="677"/>
        <end position="725"/>
    </location>
</feature>
<feature type="compositionally biased region" description="Acidic residues" evidence="1">
    <location>
        <begin position="144"/>
        <end position="158"/>
    </location>
</feature>
<gene>
    <name evidence="3" type="ORF">PACTADRAFT_51042</name>
</gene>
<feature type="compositionally biased region" description="Low complexity" evidence="1">
    <location>
        <begin position="296"/>
        <end position="330"/>
    </location>
</feature>
<feature type="region of interest" description="Disordered" evidence="1">
    <location>
        <begin position="772"/>
        <end position="800"/>
    </location>
</feature>
<feature type="region of interest" description="Disordered" evidence="1">
    <location>
        <begin position="1056"/>
        <end position="1115"/>
    </location>
</feature>
<evidence type="ECO:0000313" key="4">
    <source>
        <dbReference type="Proteomes" id="UP000094236"/>
    </source>
</evidence>
<feature type="compositionally biased region" description="Basic and acidic residues" evidence="1">
    <location>
        <begin position="172"/>
        <end position="197"/>
    </location>
</feature>
<dbReference type="Pfam" id="PF11223">
    <property type="entry name" value="DUF3020"/>
    <property type="match status" value="1"/>
</dbReference>
<feature type="compositionally biased region" description="Polar residues" evidence="1">
    <location>
        <begin position="1058"/>
        <end position="1091"/>
    </location>
</feature>
<dbReference type="EMBL" id="KV454016">
    <property type="protein sequence ID" value="ODV94158.1"/>
    <property type="molecule type" value="Genomic_DNA"/>
</dbReference>
<name>A0A1E4TR69_PACTA</name>
<feature type="region of interest" description="Disordered" evidence="1">
    <location>
        <begin position="961"/>
        <end position="988"/>
    </location>
</feature>
<sequence length="1115" mass="122693">MSSADDLNQALADVIANAMTALNGGGSDDDENDGRANGNGNGDAGINVDSSAKLNDNDDETNNNNNDNNDNNDNHNDDDDDDDDVKVDSEDEEEELDHQRIFEEVAQQLFRNDNHDNDSSGTNVGSEHGHGEEHSANNARSSDADADADAGAGADDDNFDLESILQNVGQFIKDHDHAHEHNHDFQLGETHIKKGDDDHVEQEQEEKEEEEEVDNNNHSGKDSGDMHLLHLKNLITDAILETHSKETPKEKFKDIVGEDLQEELSKIIEHTVNKTHGEEEQLETGGKEKDKDESQQQKVLKQLNKLKDSSNNNNNDNDNENKNNNNNNNNAATDEDEININEILNNAIQMATSIEFGNHESRTIEEISDILKNSVVTKKSPQQTITPKTIPIATTTTTTTTATTGTGTGASASTSNTTTKQAEQKKNKAPTQVKSVKPPNEVKQKRAYTRKPKSPPGSSIIDNSNANVQAKKNNVSEVQGPQKQFASLTSTTAQSQLKPLSIKETLALKRSSMKPMRDYSSISSLKEISEQEKLLNQQHQHQHQPHHHHHQQQAQQAQQAQPQPLQPHAQQQTQKVQPLSTFDKGAANDSIQTAIKKITSGTQKELPENTISIITHAITEAIKNFNVSVGNNNNISITKNNNLNNNKYQVFTAKKYDVNRKNFYDEKTLKEKIKAENRERKKKWRISNSERNKDNDLRFRVQKRASHLFGGEDSEEKRKWIEVQFEKRKNKRILRELELSEKSTEKSPTIDIKEEDENSSLLENENIPVKNIENNQDSIQSTISNDDNTTGNKEKEISGESVTTATSAAIAAALSAANNDGVNSSHFPITTDFITKIVTSIFESAAASSSLSPVVGATSNSGVEKISGGGVVSSFKIDSNKKKFSNLTGKGKTSSGENSIVIAPPSKLPDSELTKLLRDGRPSSKNSFSAFNANNTGDIVSGPLSGAIHSTKEIMKSIARSLSTSTESNNQAQTSQKRKGIDHYDDENGKKKLKKLEIIDEGNSKILGNPTLSSDEIKHPDINENVSTPVSTSISAFPKVPISSSSNNSWSIRLPQYKKTSSGSPPILTESHSNINNAKNVNSEKSLQASASPGPIKKPLQRPGFQRPGFQRPKW</sequence>
<feature type="region of interest" description="Disordered" evidence="1">
    <location>
        <begin position="172"/>
        <end position="229"/>
    </location>
</feature>
<protein>
    <recommendedName>
        <fullName evidence="2">DUF3020 domain-containing protein</fullName>
    </recommendedName>
</protein>
<feature type="compositionally biased region" description="Acidic residues" evidence="1">
    <location>
        <begin position="76"/>
        <end position="96"/>
    </location>
</feature>
<feature type="compositionally biased region" description="Polar residues" evidence="1">
    <location>
        <begin position="772"/>
        <end position="791"/>
    </location>
</feature>
<feature type="region of interest" description="Disordered" evidence="1">
    <location>
        <begin position="396"/>
        <end position="464"/>
    </location>
</feature>
<dbReference type="OrthoDB" id="5595797at2759"/>
<feature type="compositionally biased region" description="Basic and acidic residues" evidence="1">
    <location>
        <begin position="979"/>
        <end position="988"/>
    </location>
</feature>
<feature type="compositionally biased region" description="Low complexity" evidence="1">
    <location>
        <begin position="552"/>
        <end position="572"/>
    </location>
</feature>
<dbReference type="STRING" id="669874.A0A1E4TR69"/>
<evidence type="ECO:0000256" key="1">
    <source>
        <dbReference type="SAM" id="MobiDB-lite"/>
    </source>
</evidence>
<dbReference type="AlphaFoldDB" id="A0A1E4TR69"/>
<reference evidence="4" key="1">
    <citation type="submission" date="2016-05" db="EMBL/GenBank/DDBJ databases">
        <title>Comparative genomics of biotechnologically important yeasts.</title>
        <authorList>
            <consortium name="DOE Joint Genome Institute"/>
            <person name="Riley R."/>
            <person name="Haridas S."/>
            <person name="Wolfe K.H."/>
            <person name="Lopes M.R."/>
            <person name="Hittinger C.T."/>
            <person name="Goker M."/>
            <person name="Salamov A."/>
            <person name="Wisecaver J."/>
            <person name="Long T.M."/>
            <person name="Aerts A.L."/>
            <person name="Barry K."/>
            <person name="Choi C."/>
            <person name="Clum A."/>
            <person name="Coughlan A.Y."/>
            <person name="Deshpande S."/>
            <person name="Douglass A.P."/>
            <person name="Hanson S.J."/>
            <person name="Klenk H.-P."/>
            <person name="Labutti K."/>
            <person name="Lapidus A."/>
            <person name="Lindquist E."/>
            <person name="Lipzen A."/>
            <person name="Meier-Kolthoff J.P."/>
            <person name="Ohm R.A."/>
            <person name="Otillar R.P."/>
            <person name="Pangilinan J."/>
            <person name="Peng Y."/>
            <person name="Rokas A."/>
            <person name="Rosa C.A."/>
            <person name="Scheuner C."/>
            <person name="Sibirny A.A."/>
            <person name="Slot J.C."/>
            <person name="Stielow J.B."/>
            <person name="Sun H."/>
            <person name="Kurtzman C.P."/>
            <person name="Blackwell M."/>
            <person name="Grigoriev I.V."/>
            <person name="Jeffries T.W."/>
        </authorList>
    </citation>
    <scope>NUCLEOTIDE SEQUENCE [LARGE SCALE GENOMIC DNA]</scope>
    <source>
        <strain evidence="4">NRRL Y-2460</strain>
    </source>
</reference>
<feature type="region of interest" description="Disordered" evidence="1">
    <location>
        <begin position="533"/>
        <end position="577"/>
    </location>
</feature>
<feature type="region of interest" description="Disordered" evidence="1">
    <location>
        <begin position="269"/>
        <end position="333"/>
    </location>
</feature>
<feature type="compositionally biased region" description="Basic residues" evidence="1">
    <location>
        <begin position="540"/>
        <end position="551"/>
    </location>
</feature>
<feature type="region of interest" description="Disordered" evidence="1">
    <location>
        <begin position="21"/>
        <end position="158"/>
    </location>
</feature>
<feature type="compositionally biased region" description="Basic and acidic residues" evidence="1">
    <location>
        <begin position="269"/>
        <end position="295"/>
    </location>
</feature>
<feature type="compositionally biased region" description="Basic and acidic residues" evidence="1">
    <location>
        <begin position="219"/>
        <end position="228"/>
    </location>
</feature>
<dbReference type="InterPro" id="IPR021386">
    <property type="entry name" value="SPP41_DUF3020"/>
</dbReference>
<feature type="compositionally biased region" description="Low complexity" evidence="1">
    <location>
        <begin position="62"/>
        <end position="71"/>
    </location>
</feature>
<proteinExistence type="predicted"/>
<evidence type="ECO:0000259" key="2">
    <source>
        <dbReference type="Pfam" id="PF11223"/>
    </source>
</evidence>
<evidence type="ECO:0000313" key="3">
    <source>
        <dbReference type="EMBL" id="ODV94158.1"/>
    </source>
</evidence>
<keyword evidence="4" id="KW-1185">Reference proteome</keyword>
<feature type="compositionally biased region" description="Acidic residues" evidence="1">
    <location>
        <begin position="198"/>
        <end position="214"/>
    </location>
</feature>
<feature type="compositionally biased region" description="Polar residues" evidence="1">
    <location>
        <begin position="961"/>
        <end position="975"/>
    </location>
</feature>